<gene>
    <name evidence="3" type="ORF">GCM10011383_35620</name>
</gene>
<dbReference type="Gene3D" id="2.60.40.3140">
    <property type="match status" value="1"/>
</dbReference>
<accession>A0ABQ1UMZ7</accession>
<proteinExistence type="predicted"/>
<keyword evidence="4" id="KW-1185">Reference proteome</keyword>
<dbReference type="Proteomes" id="UP000632273">
    <property type="component" value="Unassembled WGS sequence"/>
</dbReference>
<dbReference type="Gene3D" id="3.10.620.30">
    <property type="match status" value="1"/>
</dbReference>
<evidence type="ECO:0000259" key="2">
    <source>
        <dbReference type="Pfam" id="PF12969"/>
    </source>
</evidence>
<keyword evidence="1" id="KW-0732">Signal</keyword>
<name>A0ABQ1UMZ7_9BACT</name>
<protein>
    <recommendedName>
        <fullName evidence="2">DUF3857 domain-containing protein</fullName>
    </recommendedName>
</protein>
<evidence type="ECO:0000313" key="4">
    <source>
        <dbReference type="Proteomes" id="UP000632273"/>
    </source>
</evidence>
<dbReference type="Gene3D" id="2.60.120.1130">
    <property type="match status" value="1"/>
</dbReference>
<dbReference type="InterPro" id="IPR024618">
    <property type="entry name" value="DUF3857"/>
</dbReference>
<sequence>MSLPMRFSSLFLLNTGICLTTALAAAAGGKEPHYPVATLAPALRENAHAVIRTEEETLLVKSAGRTVRTVRRATTVLDEAGANWATQLVYYDQLSSVSYLRGTVYDAEGQAVRQLRASDVKDYGLSDGFSLATDARGRVADLRQPSYPYTVSFEYEVVSDNSLFYTTWQPQSDEQLAVEQASFRVLTPASLPLRFQERHLPKGVAVAHSQQGDLQVYQWELTALPAQEEEPYGPPLSEMVPAVATAPTTFEVQGHRGSLTSWQDLGLWNYELNTGRDVLPEAVQARVAALVKDAPDERTRIRRVYDMLQSSTRYVSVQLGLGGWQTIPATNVSNTGYGDCKALSNYCMALLKAAGVQSYCALVRADEPDIRTDFPSNQFNHVVLCVPLTKAAKRDTVWLECTSQNTALGYMGSFTGNRHALLLTPGGGQIVCTPRYGAAENRRERRADVYLDAQGSATAMLHTRRTGLEQDQFSQLLHGLDPAQQKKRIAESLPLSNFSISKFALTDDAKAAIPTINETLGLTLPQFGTPSGRRVFVVPNLLSRLPAVSAPVGERQTDIWLASAFSHADTVRIHVPAGFQTESIPAPVKLTTAFGTYSTQMQTLPDGTLQYVRSLHMPRTRFPRTEYPAYVEFRRKINAADKAQLVLVKTES</sequence>
<comment type="caution">
    <text evidence="3">The sequence shown here is derived from an EMBL/GenBank/DDBJ whole genome shotgun (WGS) entry which is preliminary data.</text>
</comment>
<feature type="signal peptide" evidence="1">
    <location>
        <begin position="1"/>
        <end position="24"/>
    </location>
</feature>
<dbReference type="EMBL" id="BMHT01000006">
    <property type="protein sequence ID" value="GGF20806.1"/>
    <property type="molecule type" value="Genomic_DNA"/>
</dbReference>
<evidence type="ECO:0000256" key="1">
    <source>
        <dbReference type="SAM" id="SignalP"/>
    </source>
</evidence>
<evidence type="ECO:0000313" key="3">
    <source>
        <dbReference type="EMBL" id="GGF20806.1"/>
    </source>
</evidence>
<feature type="chain" id="PRO_5045159834" description="DUF3857 domain-containing protein" evidence="1">
    <location>
        <begin position="25"/>
        <end position="652"/>
    </location>
</feature>
<reference evidence="4" key="1">
    <citation type="journal article" date="2019" name="Int. J. Syst. Evol. Microbiol.">
        <title>The Global Catalogue of Microorganisms (GCM) 10K type strain sequencing project: providing services to taxonomists for standard genome sequencing and annotation.</title>
        <authorList>
            <consortium name="The Broad Institute Genomics Platform"/>
            <consortium name="The Broad Institute Genome Sequencing Center for Infectious Disease"/>
            <person name="Wu L."/>
            <person name="Ma J."/>
        </authorList>
    </citation>
    <scope>NUCLEOTIDE SEQUENCE [LARGE SCALE GENOMIC DNA]</scope>
    <source>
        <strain evidence="4">CGMCC 1.15197</strain>
    </source>
</reference>
<dbReference type="Pfam" id="PF12969">
    <property type="entry name" value="DUF3857"/>
    <property type="match status" value="1"/>
</dbReference>
<organism evidence="3 4">
    <name type="scientific">Hymenobacter cavernae</name>
    <dbReference type="NCBI Taxonomy" id="2044852"/>
    <lineage>
        <taxon>Bacteria</taxon>
        <taxon>Pseudomonadati</taxon>
        <taxon>Bacteroidota</taxon>
        <taxon>Cytophagia</taxon>
        <taxon>Cytophagales</taxon>
        <taxon>Hymenobacteraceae</taxon>
        <taxon>Hymenobacter</taxon>
    </lineage>
</organism>
<feature type="domain" description="DUF3857" evidence="2">
    <location>
        <begin position="63"/>
        <end position="226"/>
    </location>
</feature>